<keyword evidence="1" id="KW-1015">Disulfide bond</keyword>
<name>A0ABS4YWJ5_9MICC</name>
<evidence type="ECO:0000313" key="4">
    <source>
        <dbReference type="EMBL" id="MBP2413200.1"/>
    </source>
</evidence>
<feature type="domain" description="Thioredoxin" evidence="3">
    <location>
        <begin position="1"/>
        <end position="105"/>
    </location>
</feature>
<dbReference type="Proteomes" id="UP000711614">
    <property type="component" value="Unassembled WGS sequence"/>
</dbReference>
<evidence type="ECO:0000313" key="5">
    <source>
        <dbReference type="Proteomes" id="UP000711614"/>
    </source>
</evidence>
<dbReference type="RefSeq" id="WP_209680307.1">
    <property type="nucleotide sequence ID" value="NZ_JAGIOI010000001.1"/>
</dbReference>
<dbReference type="PANTHER" id="PTHR46115">
    <property type="entry name" value="THIOREDOXIN-LIKE PROTEIN 1"/>
    <property type="match status" value="1"/>
</dbReference>
<dbReference type="InterPro" id="IPR005746">
    <property type="entry name" value="Thioredoxin"/>
</dbReference>
<evidence type="ECO:0000259" key="3">
    <source>
        <dbReference type="PROSITE" id="PS51352"/>
    </source>
</evidence>
<dbReference type="CDD" id="cd02947">
    <property type="entry name" value="TRX_family"/>
    <property type="match status" value="1"/>
</dbReference>
<dbReference type="SUPFAM" id="SSF52833">
    <property type="entry name" value="Thioredoxin-like"/>
    <property type="match status" value="1"/>
</dbReference>
<evidence type="ECO:0000256" key="1">
    <source>
        <dbReference type="ARBA" id="ARBA00023157"/>
    </source>
</evidence>
<sequence>MATVEITTESFGPTIEGNDIVIVDFWAGWCQPCLRFAPTFEAASEKHSDIVFGKVDTEAQQQLAAEANITSIPTLMAFREKVLVFAQPGALSGTQLDSVIDAVKALDMKEVHAAVAAKQEETAAE</sequence>
<dbReference type="Pfam" id="PF00085">
    <property type="entry name" value="Thioredoxin"/>
    <property type="match status" value="1"/>
</dbReference>
<comment type="caution">
    <text evidence="4">The sequence shown here is derived from an EMBL/GenBank/DDBJ whole genome shotgun (WGS) entry which is preliminary data.</text>
</comment>
<dbReference type="EMBL" id="JAGIOI010000001">
    <property type="protein sequence ID" value="MBP2413200.1"/>
    <property type="molecule type" value="Genomic_DNA"/>
</dbReference>
<dbReference type="PIRSF" id="PIRSF000077">
    <property type="entry name" value="Thioredoxin"/>
    <property type="match status" value="1"/>
</dbReference>
<comment type="similarity">
    <text evidence="2">Belongs to the thioredoxin family.</text>
</comment>
<dbReference type="Gene3D" id="3.40.30.10">
    <property type="entry name" value="Glutaredoxin"/>
    <property type="match status" value="1"/>
</dbReference>
<gene>
    <name evidence="4" type="ORF">JOF48_001999</name>
</gene>
<reference evidence="4 5" key="1">
    <citation type="submission" date="2021-03" db="EMBL/GenBank/DDBJ databases">
        <title>Sequencing the genomes of 1000 actinobacteria strains.</title>
        <authorList>
            <person name="Klenk H.-P."/>
        </authorList>
    </citation>
    <scope>NUCLEOTIDE SEQUENCE [LARGE SCALE GENOMIC DNA]</scope>
    <source>
        <strain evidence="4 5">DSM 16005</strain>
    </source>
</reference>
<accession>A0ABS4YWJ5</accession>
<dbReference type="InterPro" id="IPR013766">
    <property type="entry name" value="Thioredoxin_domain"/>
</dbReference>
<dbReference type="InterPro" id="IPR036249">
    <property type="entry name" value="Thioredoxin-like_sf"/>
</dbReference>
<dbReference type="PRINTS" id="PR00421">
    <property type="entry name" value="THIOREDOXIN"/>
</dbReference>
<protein>
    <recommendedName>
        <fullName evidence="2">Thioredoxin</fullName>
    </recommendedName>
</protein>
<evidence type="ECO:0000256" key="2">
    <source>
        <dbReference type="PIRNR" id="PIRNR000077"/>
    </source>
</evidence>
<dbReference type="PROSITE" id="PS51352">
    <property type="entry name" value="THIOREDOXIN_2"/>
    <property type="match status" value="1"/>
</dbReference>
<keyword evidence="5" id="KW-1185">Reference proteome</keyword>
<organism evidence="4 5">
    <name type="scientific">Arthrobacter stackebrandtii</name>
    <dbReference type="NCBI Taxonomy" id="272161"/>
    <lineage>
        <taxon>Bacteria</taxon>
        <taxon>Bacillati</taxon>
        <taxon>Actinomycetota</taxon>
        <taxon>Actinomycetes</taxon>
        <taxon>Micrococcales</taxon>
        <taxon>Micrococcaceae</taxon>
        <taxon>Arthrobacter</taxon>
    </lineage>
</organism>
<proteinExistence type="inferred from homology"/>